<dbReference type="Proteomes" id="UP000821865">
    <property type="component" value="Chromosome 2"/>
</dbReference>
<protein>
    <submittedName>
        <fullName evidence="1">Uncharacterized protein</fullName>
    </submittedName>
</protein>
<accession>A0ACB8DCB3</accession>
<comment type="caution">
    <text evidence="1">The sequence shown here is derived from an EMBL/GenBank/DDBJ whole genome shotgun (WGS) entry which is preliminary data.</text>
</comment>
<dbReference type="EMBL" id="CM023471">
    <property type="protein sequence ID" value="KAH7965724.1"/>
    <property type="molecule type" value="Genomic_DNA"/>
</dbReference>
<keyword evidence="2" id="KW-1185">Reference proteome</keyword>
<evidence type="ECO:0000313" key="1">
    <source>
        <dbReference type="EMBL" id="KAH7965724.1"/>
    </source>
</evidence>
<reference evidence="1" key="1">
    <citation type="submission" date="2020-05" db="EMBL/GenBank/DDBJ databases">
        <title>Large-scale comparative analyses of tick genomes elucidate their genetic diversity and vector capacities.</title>
        <authorList>
            <person name="Jia N."/>
            <person name="Wang J."/>
            <person name="Shi W."/>
            <person name="Du L."/>
            <person name="Sun Y."/>
            <person name="Zhan W."/>
            <person name="Jiang J."/>
            <person name="Wang Q."/>
            <person name="Zhang B."/>
            <person name="Ji P."/>
            <person name="Sakyi L.B."/>
            <person name="Cui X."/>
            <person name="Yuan T."/>
            <person name="Jiang B."/>
            <person name="Yang W."/>
            <person name="Lam T.T.-Y."/>
            <person name="Chang Q."/>
            <person name="Ding S."/>
            <person name="Wang X."/>
            <person name="Zhu J."/>
            <person name="Ruan X."/>
            <person name="Zhao L."/>
            <person name="Wei J."/>
            <person name="Que T."/>
            <person name="Du C."/>
            <person name="Cheng J."/>
            <person name="Dai P."/>
            <person name="Han X."/>
            <person name="Huang E."/>
            <person name="Gao Y."/>
            <person name="Liu J."/>
            <person name="Shao H."/>
            <person name="Ye R."/>
            <person name="Li L."/>
            <person name="Wei W."/>
            <person name="Wang X."/>
            <person name="Wang C."/>
            <person name="Yang T."/>
            <person name="Huo Q."/>
            <person name="Li W."/>
            <person name="Guo W."/>
            <person name="Chen H."/>
            <person name="Zhou L."/>
            <person name="Ni X."/>
            <person name="Tian J."/>
            <person name="Zhou Y."/>
            <person name="Sheng Y."/>
            <person name="Liu T."/>
            <person name="Pan Y."/>
            <person name="Xia L."/>
            <person name="Li J."/>
            <person name="Zhao F."/>
            <person name="Cao W."/>
        </authorList>
    </citation>
    <scope>NUCLEOTIDE SEQUENCE</scope>
    <source>
        <strain evidence="1">Dsil-2018</strain>
    </source>
</reference>
<sequence>MQKCMVTEHITLEDGHFYVLLQERNLATAISRYETFQNVKSLRQDQNALVRFLFLSRLVTFISYVNVISAHPYLRSFPVAFLSPSFRKWWPTNSDVTGAAVGICKLQHLYEIPVTKMAAMKSRLLPANSPEDFTCVARGCSMAAEYGNTSAWIRAALAKASSSLTRGAFRSLQLGLGWLQANDERWPRLRRWAKSESTKASTRYPSSPESDINEYKHVCVTQGSLRPSGSRLVCKMSTNFGDPRLILQPLKLEVLSLKPRVVLIRDFLSPSEVHFIRSAAQKRFKRAGIYSPTGVNTSPRWKRIGKVSWLRNLQHRILERVTRRIEVATDLSLESAESYQVVNYGIGGHYTPHMDAHGLDKITSYVDIHDGNRLATMLMYLTDVEAGGATAFVKLGIAVKPRIGDALFWYDVKPYDGNEFAKKMSFWHQKRKADELTTHVACPVLWGSKWIVTKWIRERNNFVVHYNTPG</sequence>
<proteinExistence type="predicted"/>
<organism evidence="1 2">
    <name type="scientific">Dermacentor silvarum</name>
    <name type="common">Tick</name>
    <dbReference type="NCBI Taxonomy" id="543639"/>
    <lineage>
        <taxon>Eukaryota</taxon>
        <taxon>Metazoa</taxon>
        <taxon>Ecdysozoa</taxon>
        <taxon>Arthropoda</taxon>
        <taxon>Chelicerata</taxon>
        <taxon>Arachnida</taxon>
        <taxon>Acari</taxon>
        <taxon>Parasitiformes</taxon>
        <taxon>Ixodida</taxon>
        <taxon>Ixodoidea</taxon>
        <taxon>Ixodidae</taxon>
        <taxon>Rhipicephalinae</taxon>
        <taxon>Dermacentor</taxon>
    </lineage>
</organism>
<evidence type="ECO:0000313" key="2">
    <source>
        <dbReference type="Proteomes" id="UP000821865"/>
    </source>
</evidence>
<gene>
    <name evidence="1" type="ORF">HPB49_010060</name>
</gene>
<name>A0ACB8DCB3_DERSI</name>